<evidence type="ECO:0000256" key="1">
    <source>
        <dbReference type="ARBA" id="ARBA00023015"/>
    </source>
</evidence>
<keyword evidence="3" id="KW-0804">Transcription</keyword>
<dbReference type="PANTHER" id="PTHR47894:SF1">
    <property type="entry name" value="HTH-TYPE TRANSCRIPTIONAL REGULATOR VQSM"/>
    <property type="match status" value="1"/>
</dbReference>
<dbReference type="Proteomes" id="UP001228905">
    <property type="component" value="Unassembled WGS sequence"/>
</dbReference>
<dbReference type="Gene3D" id="1.10.10.60">
    <property type="entry name" value="Homeodomain-like"/>
    <property type="match status" value="1"/>
</dbReference>
<reference evidence="5 6" key="1">
    <citation type="submission" date="2023-07" db="EMBL/GenBank/DDBJ databases">
        <title>Genomic Encyclopedia of Type Strains, Phase IV (KMG-IV): sequencing the most valuable type-strain genomes for metagenomic binning, comparative biology and taxonomic classification.</title>
        <authorList>
            <person name="Goeker M."/>
        </authorList>
    </citation>
    <scope>NUCLEOTIDE SEQUENCE [LARGE SCALE GENOMIC DNA]</scope>
    <source>
        <strain evidence="5 6">DSM 18695</strain>
    </source>
</reference>
<dbReference type="PROSITE" id="PS01124">
    <property type="entry name" value="HTH_ARAC_FAMILY_2"/>
    <property type="match status" value="1"/>
</dbReference>
<dbReference type="EMBL" id="JAUSVS010000002">
    <property type="protein sequence ID" value="MDQ0463418.1"/>
    <property type="molecule type" value="Genomic_DNA"/>
</dbReference>
<dbReference type="Pfam" id="PF12833">
    <property type="entry name" value="HTH_18"/>
    <property type="match status" value="1"/>
</dbReference>
<dbReference type="InterPro" id="IPR009057">
    <property type="entry name" value="Homeodomain-like_sf"/>
</dbReference>
<evidence type="ECO:0000259" key="4">
    <source>
        <dbReference type="PROSITE" id="PS01124"/>
    </source>
</evidence>
<dbReference type="InterPro" id="IPR018060">
    <property type="entry name" value="HTH_AraC"/>
</dbReference>
<keyword evidence="6" id="KW-1185">Reference proteome</keyword>
<dbReference type="InterPro" id="IPR020449">
    <property type="entry name" value="Tscrpt_reg_AraC-type_HTH"/>
</dbReference>
<dbReference type="Pfam" id="PF12625">
    <property type="entry name" value="Arabinose_bd"/>
    <property type="match status" value="1"/>
</dbReference>
<sequence>MPELTVAAGLADGLMTFAQGRGADRSALAAKAGIALADLEDQDNRVPFERYVALMRAAKAMTGDPALALHYGEMNDLAQISIVGLIGEASETMLEAMHQLNRFGRLVIEFDGGPDRFTTAVDHEGVWGVDTRQNPNAFPELTESTFARMICGPRRFGVTQLAKAVQVTHPDPGYGDEYERVFQAPVTFNAPRNAMLLDEKWIHHRLQAQPRYVFGIFSERAEALLQRLQASKTIRGRVEGLLLPILHTGEPRMDTVADRLGLSRPTLGRRLKAEGVTFEQVLDELRHRLAVDYLSGRKVSVNETAYLVGFSEPAAFSRAFKRWTGVSPSTIRLGAESNRATTA</sequence>
<evidence type="ECO:0000256" key="2">
    <source>
        <dbReference type="ARBA" id="ARBA00023125"/>
    </source>
</evidence>
<dbReference type="PANTHER" id="PTHR47894">
    <property type="entry name" value="HTH-TYPE TRANSCRIPTIONAL REGULATOR GADX"/>
    <property type="match status" value="1"/>
</dbReference>
<organism evidence="5 6">
    <name type="scientific">Caulobacter ginsengisoli</name>
    <dbReference type="NCBI Taxonomy" id="400775"/>
    <lineage>
        <taxon>Bacteria</taxon>
        <taxon>Pseudomonadati</taxon>
        <taxon>Pseudomonadota</taxon>
        <taxon>Alphaproteobacteria</taxon>
        <taxon>Caulobacterales</taxon>
        <taxon>Caulobacteraceae</taxon>
        <taxon>Caulobacter</taxon>
    </lineage>
</organism>
<gene>
    <name evidence="5" type="ORF">QO010_001189</name>
</gene>
<dbReference type="SUPFAM" id="SSF46689">
    <property type="entry name" value="Homeodomain-like"/>
    <property type="match status" value="1"/>
</dbReference>
<comment type="caution">
    <text evidence="5">The sequence shown here is derived from an EMBL/GenBank/DDBJ whole genome shotgun (WGS) entry which is preliminary data.</text>
</comment>
<name>A0ABU0IN21_9CAUL</name>
<dbReference type="InterPro" id="IPR032687">
    <property type="entry name" value="AraC-type_N"/>
</dbReference>
<evidence type="ECO:0000313" key="6">
    <source>
        <dbReference type="Proteomes" id="UP001228905"/>
    </source>
</evidence>
<dbReference type="RefSeq" id="WP_307347317.1">
    <property type="nucleotide sequence ID" value="NZ_JAUSVS010000002.1"/>
</dbReference>
<keyword evidence="2" id="KW-0238">DNA-binding</keyword>
<dbReference type="SMART" id="SM00342">
    <property type="entry name" value="HTH_ARAC"/>
    <property type="match status" value="1"/>
</dbReference>
<protein>
    <submittedName>
        <fullName evidence="5">AraC-like DNA-binding protein</fullName>
    </submittedName>
</protein>
<evidence type="ECO:0000313" key="5">
    <source>
        <dbReference type="EMBL" id="MDQ0463418.1"/>
    </source>
</evidence>
<accession>A0ABU0IN21</accession>
<dbReference type="PRINTS" id="PR00032">
    <property type="entry name" value="HTHARAC"/>
</dbReference>
<feature type="domain" description="HTH araC/xylS-type" evidence="4">
    <location>
        <begin position="236"/>
        <end position="334"/>
    </location>
</feature>
<evidence type="ECO:0000256" key="3">
    <source>
        <dbReference type="ARBA" id="ARBA00023163"/>
    </source>
</evidence>
<proteinExistence type="predicted"/>
<keyword evidence="1" id="KW-0805">Transcription regulation</keyword>